<protein>
    <recommendedName>
        <fullName evidence="1">AB hydrolase-1 domain-containing protein</fullName>
    </recommendedName>
</protein>
<dbReference type="GeneID" id="63801855"/>
<name>A0A1Y1WKC7_9FUNG</name>
<evidence type="ECO:0000313" key="3">
    <source>
        <dbReference type="Proteomes" id="UP000193922"/>
    </source>
</evidence>
<gene>
    <name evidence="2" type="ORF">DL89DRAFT_253710</name>
</gene>
<dbReference type="RefSeq" id="XP_040746989.1">
    <property type="nucleotide sequence ID" value="XM_040885207.1"/>
</dbReference>
<dbReference type="SUPFAM" id="SSF53474">
    <property type="entry name" value="alpha/beta-Hydrolases"/>
    <property type="match status" value="1"/>
</dbReference>
<keyword evidence="3" id="KW-1185">Reference proteome</keyword>
<dbReference type="Proteomes" id="UP000193922">
    <property type="component" value="Unassembled WGS sequence"/>
</dbReference>
<dbReference type="OrthoDB" id="5541237at2759"/>
<reference evidence="2 3" key="1">
    <citation type="submission" date="2016-07" db="EMBL/GenBank/DDBJ databases">
        <title>Pervasive Adenine N6-methylation of Active Genes in Fungi.</title>
        <authorList>
            <consortium name="DOE Joint Genome Institute"/>
            <person name="Mondo S.J."/>
            <person name="Dannebaum R.O."/>
            <person name="Kuo R.C."/>
            <person name="Labutti K."/>
            <person name="Haridas S."/>
            <person name="Kuo A."/>
            <person name="Salamov A."/>
            <person name="Ahrendt S.R."/>
            <person name="Lipzen A."/>
            <person name="Sullivan W."/>
            <person name="Andreopoulos W.B."/>
            <person name="Clum A."/>
            <person name="Lindquist E."/>
            <person name="Daum C."/>
            <person name="Ramamoorthy G.K."/>
            <person name="Gryganskyi A."/>
            <person name="Culley D."/>
            <person name="Magnuson J.K."/>
            <person name="James T.Y."/>
            <person name="O'Malley M.A."/>
            <person name="Stajich J.E."/>
            <person name="Spatafora J.W."/>
            <person name="Visel A."/>
            <person name="Grigoriev I.V."/>
        </authorList>
    </citation>
    <scope>NUCLEOTIDE SEQUENCE [LARGE SCALE GENOMIC DNA]</scope>
    <source>
        <strain evidence="2 3">ATCC 12442</strain>
    </source>
</reference>
<dbReference type="EMBL" id="MCFD01000001">
    <property type="protein sequence ID" value="ORX73778.1"/>
    <property type="molecule type" value="Genomic_DNA"/>
</dbReference>
<evidence type="ECO:0000313" key="2">
    <source>
        <dbReference type="EMBL" id="ORX73778.1"/>
    </source>
</evidence>
<dbReference type="InterPro" id="IPR000073">
    <property type="entry name" value="AB_hydrolase_1"/>
</dbReference>
<dbReference type="Gene3D" id="3.40.50.1820">
    <property type="entry name" value="alpha/beta hydrolase"/>
    <property type="match status" value="1"/>
</dbReference>
<sequence>MASGFLRWKNHVDKLLRFNHMTMTLSAEPFNLSNSGAQAMNHQHHKRHSERMNQRFAVESRHATVTIQYAFDSTSNFPQPFLASTPRFHSSFEPSLRHLPCILLLHGNEPGGFDVARWMAGGISHAHQLMNPLMPSKFGSYSVYNVQEFGGTFNQFEGGLEDEPMYTRVKTEKVGETEPKRSRARYVEPAPPLSLLSLSRPGYLETSSSHTPTFASQATAIARLVENLRVPSVHIIAHQVAGPIALEIAALSGFRQRVRSVSLIDPHLSPPGKARRLSDRLGLLGPEWTRTRAAYSALARSSDDPYFRQMVSEICGSESIAEIDDDMAMAQLYEGISVFFSHWNLRKPGVLSDLLMWEQFDRKLWGMVKAPVQCINSTTDADGKFQAEDLAREEATKAALASIRSKPEFVRLAGSGKILFPLGRVSDLCLDFIRRH</sequence>
<evidence type="ECO:0000259" key="1">
    <source>
        <dbReference type="Pfam" id="PF00561"/>
    </source>
</evidence>
<feature type="domain" description="AB hydrolase-1" evidence="1">
    <location>
        <begin position="198"/>
        <end position="312"/>
    </location>
</feature>
<proteinExistence type="predicted"/>
<accession>A0A1Y1WKC7</accession>
<dbReference type="InterPro" id="IPR029058">
    <property type="entry name" value="AB_hydrolase_fold"/>
</dbReference>
<comment type="caution">
    <text evidence="2">The sequence shown here is derived from an EMBL/GenBank/DDBJ whole genome shotgun (WGS) entry which is preliminary data.</text>
</comment>
<dbReference type="Pfam" id="PF00561">
    <property type="entry name" value="Abhydrolase_1"/>
    <property type="match status" value="1"/>
</dbReference>
<organism evidence="2 3">
    <name type="scientific">Linderina pennispora</name>
    <dbReference type="NCBI Taxonomy" id="61395"/>
    <lineage>
        <taxon>Eukaryota</taxon>
        <taxon>Fungi</taxon>
        <taxon>Fungi incertae sedis</taxon>
        <taxon>Zoopagomycota</taxon>
        <taxon>Kickxellomycotina</taxon>
        <taxon>Kickxellomycetes</taxon>
        <taxon>Kickxellales</taxon>
        <taxon>Kickxellaceae</taxon>
        <taxon>Linderina</taxon>
    </lineage>
</organism>
<dbReference type="AlphaFoldDB" id="A0A1Y1WKC7"/>